<dbReference type="Gene3D" id="1.20.1300.10">
    <property type="entry name" value="Fumarate reductase/succinate dehydrogenase, transmembrane subunit"/>
    <property type="match status" value="1"/>
</dbReference>
<evidence type="ECO:0000313" key="10">
    <source>
        <dbReference type="EMBL" id="TLP53660.1"/>
    </source>
</evidence>
<organism evidence="10 11">
    <name type="scientific">Microbispora triticiradicis</name>
    <dbReference type="NCBI Taxonomy" id="2200763"/>
    <lineage>
        <taxon>Bacteria</taxon>
        <taxon>Bacillati</taxon>
        <taxon>Actinomycetota</taxon>
        <taxon>Actinomycetes</taxon>
        <taxon>Streptosporangiales</taxon>
        <taxon>Streptosporangiaceae</taxon>
        <taxon>Microbispora</taxon>
    </lineage>
</organism>
<dbReference type="InterPro" id="IPR011138">
    <property type="entry name" value="Cytochrome_b-558"/>
</dbReference>
<dbReference type="AlphaFoldDB" id="A0A5R8YLI4"/>
<feature type="transmembrane region" description="Helical" evidence="9">
    <location>
        <begin position="114"/>
        <end position="138"/>
    </location>
</feature>
<comment type="subcellular location">
    <subcellularLocation>
        <location evidence="1">Membrane</location>
    </subcellularLocation>
</comment>
<feature type="transmembrane region" description="Helical" evidence="9">
    <location>
        <begin position="64"/>
        <end position="83"/>
    </location>
</feature>
<keyword evidence="11" id="KW-1185">Reference proteome</keyword>
<evidence type="ECO:0000256" key="7">
    <source>
        <dbReference type="ARBA" id="ARBA00023136"/>
    </source>
</evidence>
<accession>A0A5R8YLI4</accession>
<dbReference type="SUPFAM" id="SSF81343">
    <property type="entry name" value="Fumarate reductase respiratory complex transmembrane subunits"/>
    <property type="match status" value="1"/>
</dbReference>
<keyword evidence="5 9" id="KW-1133">Transmembrane helix</keyword>
<evidence type="ECO:0000256" key="3">
    <source>
        <dbReference type="ARBA" id="ARBA00022692"/>
    </source>
</evidence>
<keyword evidence="4" id="KW-0479">Metal-binding</keyword>
<protein>
    <submittedName>
        <fullName evidence="10">Succinate dehydrogenase cytochrome b subunit</fullName>
    </submittedName>
</protein>
<feature type="compositionally biased region" description="Basic and acidic residues" evidence="8">
    <location>
        <begin position="1"/>
        <end position="19"/>
    </location>
</feature>
<keyword evidence="2" id="KW-0349">Heme</keyword>
<keyword evidence="3 9" id="KW-0812">Transmembrane</keyword>
<proteinExistence type="predicted"/>
<gene>
    <name evidence="10" type="ORF">FED44_29735</name>
</gene>
<evidence type="ECO:0000256" key="9">
    <source>
        <dbReference type="SAM" id="Phobius"/>
    </source>
</evidence>
<comment type="caution">
    <text evidence="10">The sequence shown here is derived from an EMBL/GenBank/DDBJ whole genome shotgun (WGS) entry which is preliminary data.</text>
</comment>
<evidence type="ECO:0000313" key="11">
    <source>
        <dbReference type="Proteomes" id="UP000309033"/>
    </source>
</evidence>
<name>A0A5R8YLI4_9ACTN</name>
<keyword evidence="7 9" id="KW-0472">Membrane</keyword>
<feature type="region of interest" description="Disordered" evidence="8">
    <location>
        <begin position="1"/>
        <end position="55"/>
    </location>
</feature>
<dbReference type="GO" id="GO:0046872">
    <property type="term" value="F:metal ion binding"/>
    <property type="evidence" value="ECO:0007669"/>
    <property type="project" value="UniProtKB-KW"/>
</dbReference>
<dbReference type="Proteomes" id="UP000309033">
    <property type="component" value="Unassembled WGS sequence"/>
</dbReference>
<dbReference type="OrthoDB" id="9788081at2"/>
<evidence type="ECO:0000256" key="5">
    <source>
        <dbReference type="ARBA" id="ARBA00022989"/>
    </source>
</evidence>
<evidence type="ECO:0000256" key="2">
    <source>
        <dbReference type="ARBA" id="ARBA00022617"/>
    </source>
</evidence>
<dbReference type="InterPro" id="IPR000701">
    <property type="entry name" value="SuccDH_FuR_B_TM-su"/>
</dbReference>
<dbReference type="GO" id="GO:0016020">
    <property type="term" value="C:membrane"/>
    <property type="evidence" value="ECO:0007669"/>
    <property type="project" value="UniProtKB-SubCell"/>
</dbReference>
<dbReference type="InterPro" id="IPR034804">
    <property type="entry name" value="SQR/QFR_C/D"/>
</dbReference>
<evidence type="ECO:0000256" key="8">
    <source>
        <dbReference type="SAM" id="MobiDB-lite"/>
    </source>
</evidence>
<reference evidence="10" key="1">
    <citation type="submission" date="2019-05" db="EMBL/GenBank/DDBJ databases">
        <title>Isolation, diversity and antifungal activity of Actinobacteria from wheat.</title>
        <authorList>
            <person name="Yu B."/>
        </authorList>
    </citation>
    <scope>NUCLEOTIDE SEQUENCE [LARGE SCALE GENOMIC DNA]</scope>
    <source>
        <strain evidence="10">NEAU-HEGS1-5</strain>
    </source>
</reference>
<dbReference type="CDD" id="cd03498">
    <property type="entry name" value="SQR_TypeB_2_TM"/>
    <property type="match status" value="1"/>
</dbReference>
<feature type="transmembrane region" description="Helical" evidence="9">
    <location>
        <begin position="209"/>
        <end position="230"/>
    </location>
</feature>
<dbReference type="Pfam" id="PF01127">
    <property type="entry name" value="Sdh_cyt"/>
    <property type="match status" value="1"/>
</dbReference>
<feature type="transmembrane region" description="Helical" evidence="9">
    <location>
        <begin position="159"/>
        <end position="180"/>
    </location>
</feature>
<evidence type="ECO:0000256" key="4">
    <source>
        <dbReference type="ARBA" id="ARBA00022723"/>
    </source>
</evidence>
<dbReference type="NCBIfam" id="TIGR02046">
    <property type="entry name" value="sdhC_b558_fam"/>
    <property type="match status" value="1"/>
</dbReference>
<keyword evidence="6" id="KW-0408">Iron</keyword>
<sequence>MDHSVDHVSGHGPADHGSVDHGSVGRGSATAPVPRRDVSRASARPGPRTPARRGLFGTSAGRKAVMAVTGAVLVLFLLGHMLGNLKIFLGAGSFNHYADWLRTVGSPALPDRTLLTITEIVLVLAVALHMWAAVSLARRAAKARPVKYAAKRRSQAGGYATRTMRYGGVIIVLFVIWHLLDMTFGTVNPEGGDATPYDRMIAGFQPGRWWVGLFYLVAMVMIGLHLRHGLWSAFQSLGLTRRPRVRNALRAGAAVVSAVLVVGFVAAPVCIMIGVVK</sequence>
<evidence type="ECO:0000256" key="1">
    <source>
        <dbReference type="ARBA" id="ARBA00004370"/>
    </source>
</evidence>
<dbReference type="EMBL" id="VANP01000015">
    <property type="protein sequence ID" value="TLP53660.1"/>
    <property type="molecule type" value="Genomic_DNA"/>
</dbReference>
<feature type="transmembrane region" description="Helical" evidence="9">
    <location>
        <begin position="251"/>
        <end position="276"/>
    </location>
</feature>
<evidence type="ECO:0000256" key="6">
    <source>
        <dbReference type="ARBA" id="ARBA00023004"/>
    </source>
</evidence>